<dbReference type="GO" id="GO:0046540">
    <property type="term" value="C:U4/U6 x U5 tri-snRNP complex"/>
    <property type="evidence" value="ECO:0007669"/>
    <property type="project" value="TreeGrafter"/>
</dbReference>
<evidence type="ECO:0000313" key="2">
    <source>
        <dbReference type="EMBL" id="PWA96771.1"/>
    </source>
</evidence>
<dbReference type="AlphaFoldDB" id="A0A2U1QFH9"/>
<dbReference type="STRING" id="35608.A0A2U1QFH9"/>
<keyword evidence="3" id="KW-1185">Reference proteome</keyword>
<sequence>MDILKQELAKKRQTLAEQTGGRKFFKRSEIEQKRVQNLKEQQKQEQETKLKNQTPSQPNTDTKHKKPEPTSNINTSNNIIVSNEQKIDSLNLKMMPNKHKLDQVCTCEVGYVEEMQADGDQKKMLRFRQQWIWGK</sequence>
<gene>
    <name evidence="2" type="ORF">CTI12_AA036690</name>
</gene>
<evidence type="ECO:0000256" key="1">
    <source>
        <dbReference type="SAM" id="MobiDB-lite"/>
    </source>
</evidence>
<name>A0A2U1QFH9_ARTAN</name>
<proteinExistence type="predicted"/>
<dbReference type="Proteomes" id="UP000245207">
    <property type="component" value="Unassembled WGS sequence"/>
</dbReference>
<organism evidence="2 3">
    <name type="scientific">Artemisia annua</name>
    <name type="common">Sweet wormwood</name>
    <dbReference type="NCBI Taxonomy" id="35608"/>
    <lineage>
        <taxon>Eukaryota</taxon>
        <taxon>Viridiplantae</taxon>
        <taxon>Streptophyta</taxon>
        <taxon>Embryophyta</taxon>
        <taxon>Tracheophyta</taxon>
        <taxon>Spermatophyta</taxon>
        <taxon>Magnoliopsida</taxon>
        <taxon>eudicotyledons</taxon>
        <taxon>Gunneridae</taxon>
        <taxon>Pentapetalae</taxon>
        <taxon>asterids</taxon>
        <taxon>campanulids</taxon>
        <taxon>Asterales</taxon>
        <taxon>Asteraceae</taxon>
        <taxon>Asteroideae</taxon>
        <taxon>Anthemideae</taxon>
        <taxon>Artemisiinae</taxon>
        <taxon>Artemisia</taxon>
    </lineage>
</organism>
<reference evidence="2 3" key="1">
    <citation type="journal article" date="2018" name="Mol. Plant">
        <title>The genome of Artemisia annua provides insight into the evolution of Asteraceae family and artemisinin biosynthesis.</title>
        <authorList>
            <person name="Shen Q."/>
            <person name="Zhang L."/>
            <person name="Liao Z."/>
            <person name="Wang S."/>
            <person name="Yan T."/>
            <person name="Shi P."/>
            <person name="Liu M."/>
            <person name="Fu X."/>
            <person name="Pan Q."/>
            <person name="Wang Y."/>
            <person name="Lv Z."/>
            <person name="Lu X."/>
            <person name="Zhang F."/>
            <person name="Jiang W."/>
            <person name="Ma Y."/>
            <person name="Chen M."/>
            <person name="Hao X."/>
            <person name="Li L."/>
            <person name="Tang Y."/>
            <person name="Lv G."/>
            <person name="Zhou Y."/>
            <person name="Sun X."/>
            <person name="Brodelius P.E."/>
            <person name="Rose J.K.C."/>
            <person name="Tang K."/>
        </authorList>
    </citation>
    <scope>NUCLEOTIDE SEQUENCE [LARGE SCALE GENOMIC DNA]</scope>
    <source>
        <strain evidence="3">cv. Huhao1</strain>
        <tissue evidence="2">Leaf</tissue>
    </source>
</reference>
<protein>
    <submittedName>
        <fullName evidence="2">Splicing factor Prp18 family protein</fullName>
    </submittedName>
</protein>
<dbReference type="InterPro" id="IPR039979">
    <property type="entry name" value="PRPF18"/>
</dbReference>
<feature type="compositionally biased region" description="Basic and acidic residues" evidence="1">
    <location>
        <begin position="40"/>
        <end position="50"/>
    </location>
</feature>
<dbReference type="GO" id="GO:0000350">
    <property type="term" value="P:generation of catalytic spliceosome for second transesterification step"/>
    <property type="evidence" value="ECO:0007669"/>
    <property type="project" value="TreeGrafter"/>
</dbReference>
<dbReference type="OrthoDB" id="10261918at2759"/>
<dbReference type="GO" id="GO:0005682">
    <property type="term" value="C:U5 snRNP"/>
    <property type="evidence" value="ECO:0007669"/>
    <property type="project" value="TreeGrafter"/>
</dbReference>
<evidence type="ECO:0000313" key="3">
    <source>
        <dbReference type="Proteomes" id="UP000245207"/>
    </source>
</evidence>
<dbReference type="GO" id="GO:0071021">
    <property type="term" value="C:U2-type post-spliceosomal complex"/>
    <property type="evidence" value="ECO:0007669"/>
    <property type="project" value="TreeGrafter"/>
</dbReference>
<feature type="region of interest" description="Disordered" evidence="1">
    <location>
        <begin position="34"/>
        <end position="77"/>
    </location>
</feature>
<dbReference type="PANTHER" id="PTHR13007:SF19">
    <property type="entry name" value="PRE-MRNA-SPLICING FACTOR 18"/>
    <property type="match status" value="1"/>
</dbReference>
<dbReference type="PANTHER" id="PTHR13007">
    <property type="entry name" value="PRE-MRNA SPLICING FACTOR-RELATED"/>
    <property type="match status" value="1"/>
</dbReference>
<dbReference type="EMBL" id="PKPP01000161">
    <property type="protein sequence ID" value="PWA96771.1"/>
    <property type="molecule type" value="Genomic_DNA"/>
</dbReference>
<comment type="caution">
    <text evidence="2">The sequence shown here is derived from an EMBL/GenBank/DDBJ whole genome shotgun (WGS) entry which is preliminary data.</text>
</comment>
<accession>A0A2U1QFH9</accession>